<dbReference type="InterPro" id="IPR040772">
    <property type="entry name" value="C19orf47_SAM"/>
</dbReference>
<reference evidence="2" key="1">
    <citation type="journal article" date="2024" name="Gigascience">
        <title>Chromosome-level genome of the poultry shaft louse Menopon gallinae provides insight into the host-switching and adaptive evolution of parasitic lice.</title>
        <authorList>
            <person name="Xu Y."/>
            <person name="Ma L."/>
            <person name="Liu S."/>
            <person name="Liang Y."/>
            <person name="Liu Q."/>
            <person name="He Z."/>
            <person name="Tian L."/>
            <person name="Duan Y."/>
            <person name="Cai W."/>
            <person name="Li H."/>
            <person name="Song F."/>
        </authorList>
    </citation>
    <scope>NUCLEOTIDE SEQUENCE</scope>
    <source>
        <strain evidence="2">Cailab_2023a</strain>
    </source>
</reference>
<feature type="compositionally biased region" description="Polar residues" evidence="1">
    <location>
        <begin position="267"/>
        <end position="277"/>
    </location>
</feature>
<feature type="compositionally biased region" description="Low complexity" evidence="1">
    <location>
        <begin position="228"/>
        <end position="245"/>
    </location>
</feature>
<protein>
    <recommendedName>
        <fullName evidence="3">SAM domain-containing protein</fullName>
    </recommendedName>
</protein>
<dbReference type="PANTHER" id="PTHR21359">
    <property type="entry name" value="DUF5577 DOMAIN-CONTAINING PROTEIN"/>
    <property type="match status" value="1"/>
</dbReference>
<dbReference type="PANTHER" id="PTHR21359:SF1">
    <property type="entry name" value="DUF5577 DOMAIN-CONTAINING PROTEIN"/>
    <property type="match status" value="1"/>
</dbReference>
<feature type="region of interest" description="Disordered" evidence="1">
    <location>
        <begin position="225"/>
        <end position="281"/>
    </location>
</feature>
<organism evidence="2">
    <name type="scientific">Menopon gallinae</name>
    <name type="common">poultry shaft louse</name>
    <dbReference type="NCBI Taxonomy" id="328185"/>
    <lineage>
        <taxon>Eukaryota</taxon>
        <taxon>Metazoa</taxon>
        <taxon>Ecdysozoa</taxon>
        <taxon>Arthropoda</taxon>
        <taxon>Hexapoda</taxon>
        <taxon>Insecta</taxon>
        <taxon>Pterygota</taxon>
        <taxon>Neoptera</taxon>
        <taxon>Paraneoptera</taxon>
        <taxon>Psocodea</taxon>
        <taxon>Troctomorpha</taxon>
        <taxon>Phthiraptera</taxon>
        <taxon>Amblycera</taxon>
        <taxon>Menoponidae</taxon>
        <taxon>Menopon</taxon>
    </lineage>
</organism>
<dbReference type="CDD" id="cd09531">
    <property type="entry name" value="SAM_CS047"/>
    <property type="match status" value="1"/>
</dbReference>
<gene>
    <name evidence="2" type="ORF">PYX00_009181</name>
</gene>
<dbReference type="InterPro" id="IPR039161">
    <property type="entry name" value="C19orf47-like"/>
</dbReference>
<dbReference type="SUPFAM" id="SSF47769">
    <property type="entry name" value="SAM/Pointed domain"/>
    <property type="match status" value="1"/>
</dbReference>
<proteinExistence type="predicted"/>
<dbReference type="GO" id="GO:0005634">
    <property type="term" value="C:nucleus"/>
    <property type="evidence" value="ECO:0007669"/>
    <property type="project" value="TreeGrafter"/>
</dbReference>
<dbReference type="EMBL" id="JARGDH010000005">
    <property type="protein sequence ID" value="KAL0266707.1"/>
    <property type="molecule type" value="Genomic_DNA"/>
</dbReference>
<dbReference type="InterPro" id="IPR013761">
    <property type="entry name" value="SAM/pointed_sf"/>
</dbReference>
<evidence type="ECO:0008006" key="3">
    <source>
        <dbReference type="Google" id="ProtNLM"/>
    </source>
</evidence>
<comment type="caution">
    <text evidence="2">The sequence shown here is derived from an EMBL/GenBank/DDBJ whole genome shotgun (WGS) entry which is preliminary data.</text>
</comment>
<name>A0AAW2HAE2_9NEOP</name>
<dbReference type="Pfam" id="PF18017">
    <property type="entry name" value="SAM_4"/>
    <property type="match status" value="1"/>
</dbReference>
<accession>A0AAW2HAE2</accession>
<evidence type="ECO:0000256" key="1">
    <source>
        <dbReference type="SAM" id="MobiDB-lite"/>
    </source>
</evidence>
<dbReference type="AlphaFoldDB" id="A0AAW2HAE2"/>
<evidence type="ECO:0000313" key="2">
    <source>
        <dbReference type="EMBL" id="KAL0266707.1"/>
    </source>
</evidence>
<sequence>MSSFTISGQWIQFFTGCGIPEDVATTYGLIFNENRIQKNMLLDLNKEYLRDMGITVMGDVIAILRHAKVVHDKYAREQVLSEPSEKLDNYLLNDGGSPTKPATPMKRVLEHYTRKYESSEMDVSPKRVQIQIENDKSLVNVPKKLAHRIGIQNKTGVRQKIEAPSMRSDDLVPGKLEVPVPKTRRVLPEEEGGYTVKMPSGVTERSKKLLEKAKLRQNKTVFDRLGESSVSSTSDVTSASGTTVSKLSGNREKTASSVFSRLGEKSSLVTSTSSNGDSPDLVDQLPYRGILKSNVARKPVKTRRGLSPNSTMRADKELHLSKTNNTKVKKINLKERLGTAVKGKQTPSTGAKNLNRIQIITTFEEEDEPPPKVQTLSKRFESVNAANDSFKEKKNVLDGVGTLRSEMMQAKSKVSSTTQLPEVKRGMKRRLADANHDFDSLDGAQSKKVRFGQTTQRLIPGNAADFTAAAREYRNLAMRIGNNEISETKAKLTLTSGVRIGPLNSDKMKQKLSVKDRIGVSMLPKAGRVATDLKKKRSLKLNNRLKKRPISIHDRLG</sequence>
<dbReference type="Gene3D" id="1.10.150.50">
    <property type="entry name" value="Transcription Factor, Ets-1"/>
    <property type="match status" value="1"/>
</dbReference>